<organism evidence="2 3">
    <name type="scientific">Tilletia horrida</name>
    <dbReference type="NCBI Taxonomy" id="155126"/>
    <lineage>
        <taxon>Eukaryota</taxon>
        <taxon>Fungi</taxon>
        <taxon>Dikarya</taxon>
        <taxon>Basidiomycota</taxon>
        <taxon>Ustilaginomycotina</taxon>
        <taxon>Exobasidiomycetes</taxon>
        <taxon>Tilletiales</taxon>
        <taxon>Tilletiaceae</taxon>
        <taxon>Tilletia</taxon>
    </lineage>
</organism>
<evidence type="ECO:0000256" key="1">
    <source>
        <dbReference type="SAM" id="MobiDB-lite"/>
    </source>
</evidence>
<feature type="non-terminal residue" evidence="2">
    <location>
        <position position="125"/>
    </location>
</feature>
<accession>A0AAN6GMM2</accession>
<sequence>MDTVISFGEFSFRVPRSPQQTAAATAHPTGLITEPVVQLPLANAALPASDSGDTRPHEGGEEPENQEIDLCLDEVEPPSSGPATQELPKPKRKSSHRLRAGQTPPVFGGPEWYRIELARFRRDAD</sequence>
<feature type="compositionally biased region" description="Acidic residues" evidence="1">
    <location>
        <begin position="61"/>
        <end position="76"/>
    </location>
</feature>
<dbReference type="EMBL" id="JAPDMZ010000260">
    <property type="protein sequence ID" value="KAK0544827.1"/>
    <property type="molecule type" value="Genomic_DNA"/>
</dbReference>
<proteinExistence type="predicted"/>
<evidence type="ECO:0000313" key="2">
    <source>
        <dbReference type="EMBL" id="KAK0544827.1"/>
    </source>
</evidence>
<dbReference type="Proteomes" id="UP001176517">
    <property type="component" value="Unassembled WGS sequence"/>
</dbReference>
<name>A0AAN6GMM2_9BASI</name>
<gene>
    <name evidence="2" type="ORF">OC846_005905</name>
</gene>
<keyword evidence="3" id="KW-1185">Reference proteome</keyword>
<dbReference type="AlphaFoldDB" id="A0AAN6GMM2"/>
<feature type="region of interest" description="Disordered" evidence="1">
    <location>
        <begin position="44"/>
        <end position="111"/>
    </location>
</feature>
<protein>
    <submittedName>
        <fullName evidence="2">Uncharacterized protein</fullName>
    </submittedName>
</protein>
<reference evidence="2" key="1">
    <citation type="journal article" date="2023" name="PhytoFront">
        <title>Draft Genome Resources of Seven Strains of Tilletia horrida, Causal Agent of Kernel Smut of Rice.</title>
        <authorList>
            <person name="Khanal S."/>
            <person name="Antony Babu S."/>
            <person name="Zhou X.G."/>
        </authorList>
    </citation>
    <scope>NUCLEOTIDE SEQUENCE</scope>
    <source>
        <strain evidence="2">TX6</strain>
    </source>
</reference>
<comment type="caution">
    <text evidence="2">The sequence shown here is derived from an EMBL/GenBank/DDBJ whole genome shotgun (WGS) entry which is preliminary data.</text>
</comment>
<feature type="compositionally biased region" description="Basic residues" evidence="1">
    <location>
        <begin position="90"/>
        <end position="99"/>
    </location>
</feature>
<evidence type="ECO:0000313" key="3">
    <source>
        <dbReference type="Proteomes" id="UP001176517"/>
    </source>
</evidence>